<evidence type="ECO:0000313" key="3">
    <source>
        <dbReference type="Proteomes" id="UP000243797"/>
    </source>
</evidence>
<feature type="compositionally biased region" description="Basic and acidic residues" evidence="1">
    <location>
        <begin position="161"/>
        <end position="172"/>
    </location>
</feature>
<feature type="region of interest" description="Disordered" evidence="1">
    <location>
        <begin position="125"/>
        <end position="178"/>
    </location>
</feature>
<dbReference type="InterPro" id="IPR053203">
    <property type="entry name" value="Cisplatin_resist-associated"/>
</dbReference>
<accession>A0A2K1QW02</accession>
<feature type="compositionally biased region" description="Low complexity" evidence="1">
    <location>
        <begin position="80"/>
        <end position="101"/>
    </location>
</feature>
<name>A0A2K1QW02_9PEZI</name>
<protein>
    <submittedName>
        <fullName evidence="2">Uncharacterized protein</fullName>
    </submittedName>
</protein>
<evidence type="ECO:0000313" key="2">
    <source>
        <dbReference type="EMBL" id="PNS19130.1"/>
    </source>
</evidence>
<proteinExistence type="predicted"/>
<organism evidence="2 3">
    <name type="scientific">Sphaceloma murrayae</name>
    <dbReference type="NCBI Taxonomy" id="2082308"/>
    <lineage>
        <taxon>Eukaryota</taxon>
        <taxon>Fungi</taxon>
        <taxon>Dikarya</taxon>
        <taxon>Ascomycota</taxon>
        <taxon>Pezizomycotina</taxon>
        <taxon>Dothideomycetes</taxon>
        <taxon>Dothideomycetidae</taxon>
        <taxon>Myriangiales</taxon>
        <taxon>Elsinoaceae</taxon>
        <taxon>Sphaceloma</taxon>
    </lineage>
</organism>
<sequence>MPYQVTEPHPTVKSATKTAYIGSGIGGAGNLRRYDTTNLTSGPAATGPASRAMLPAPPNTIFAGRGGAGNAYKPSATRPSIASSTHRTSSESSTSSAEGISPAQRAIFSFDEELEREQRMRDNAAKVYHIGRGGAGNAMPSVVPRKSSSASSSVGSSASSEGKRRSMMDRISRTLSRN</sequence>
<dbReference type="PANTHER" id="PTHR34693">
    <property type="entry name" value="PROTEIN PAR32"/>
    <property type="match status" value="1"/>
</dbReference>
<dbReference type="Pfam" id="PF12223">
    <property type="entry name" value="DUF3602"/>
    <property type="match status" value="2"/>
</dbReference>
<feature type="compositionally biased region" description="Low complexity" evidence="1">
    <location>
        <begin position="140"/>
        <end position="160"/>
    </location>
</feature>
<dbReference type="Proteomes" id="UP000243797">
    <property type="component" value="Unassembled WGS sequence"/>
</dbReference>
<dbReference type="PANTHER" id="PTHR34693:SF2">
    <property type="entry name" value="DUF3602 DOMAIN-CONTAINING PROTEIN"/>
    <property type="match status" value="1"/>
</dbReference>
<dbReference type="InParanoid" id="A0A2K1QW02"/>
<dbReference type="AlphaFoldDB" id="A0A2K1QW02"/>
<dbReference type="OrthoDB" id="5424462at2759"/>
<dbReference type="EMBL" id="NKHZ01000033">
    <property type="protein sequence ID" value="PNS19130.1"/>
    <property type="molecule type" value="Genomic_DNA"/>
</dbReference>
<feature type="region of interest" description="Disordered" evidence="1">
    <location>
        <begin position="64"/>
        <end position="108"/>
    </location>
</feature>
<keyword evidence="3" id="KW-1185">Reference proteome</keyword>
<evidence type="ECO:0000256" key="1">
    <source>
        <dbReference type="SAM" id="MobiDB-lite"/>
    </source>
</evidence>
<reference evidence="2 3" key="1">
    <citation type="submission" date="2017-06" db="EMBL/GenBank/DDBJ databases">
        <title>Draft genome sequence of a variant of Elsinoe murrayae.</title>
        <authorList>
            <person name="Cheng Q."/>
        </authorList>
    </citation>
    <scope>NUCLEOTIDE SEQUENCE [LARGE SCALE GENOMIC DNA]</scope>
    <source>
        <strain evidence="2 3">CQ-2017a</strain>
    </source>
</reference>
<dbReference type="InterPro" id="IPR022024">
    <property type="entry name" value="DUF3602"/>
</dbReference>
<gene>
    <name evidence="2" type="ORF">CAC42_1866</name>
</gene>
<comment type="caution">
    <text evidence="2">The sequence shown here is derived from an EMBL/GenBank/DDBJ whole genome shotgun (WGS) entry which is preliminary data.</text>
</comment>